<keyword evidence="4" id="KW-0233">DNA recombination</keyword>
<dbReference type="AlphaFoldDB" id="A0AAJ2BN62"/>
<comment type="function">
    <text evidence="1">Involved in DNA recombination.</text>
</comment>
<feature type="region of interest" description="Disordered" evidence="6">
    <location>
        <begin position="499"/>
        <end position="555"/>
    </location>
</feature>
<dbReference type="PANTHER" id="PTHR30563:SF0">
    <property type="entry name" value="DNA RECOMBINATION PROTEIN RMUC"/>
    <property type="match status" value="1"/>
</dbReference>
<reference evidence="7" key="1">
    <citation type="submission" date="2023-08" db="EMBL/GenBank/DDBJ databases">
        <title>Functional and genomic diversity of the sorghum phyllosphere microbiome.</title>
        <authorList>
            <person name="Shade A."/>
        </authorList>
    </citation>
    <scope>NUCLEOTIDE SEQUENCE</scope>
    <source>
        <strain evidence="7">SORGH_AS_0201</strain>
    </source>
</reference>
<comment type="caution">
    <text evidence="7">The sequence shown here is derived from an EMBL/GenBank/DDBJ whole genome shotgun (WGS) entry which is preliminary data.</text>
</comment>
<dbReference type="Proteomes" id="UP001268036">
    <property type="component" value="Unassembled WGS sequence"/>
</dbReference>
<evidence type="ECO:0000313" key="8">
    <source>
        <dbReference type="Proteomes" id="UP001268036"/>
    </source>
</evidence>
<dbReference type="GO" id="GO:0006310">
    <property type="term" value="P:DNA recombination"/>
    <property type="evidence" value="ECO:0007669"/>
    <property type="project" value="UniProtKB-KW"/>
</dbReference>
<evidence type="ECO:0000256" key="3">
    <source>
        <dbReference type="ARBA" id="ARBA00023054"/>
    </source>
</evidence>
<protein>
    <submittedName>
        <fullName evidence="7">DNA recombination protein RmuC</fullName>
    </submittedName>
</protein>
<gene>
    <name evidence="7" type="ORF">QE440_003161</name>
</gene>
<evidence type="ECO:0000256" key="2">
    <source>
        <dbReference type="ARBA" id="ARBA00009840"/>
    </source>
</evidence>
<evidence type="ECO:0000313" key="7">
    <source>
        <dbReference type="EMBL" id="MDR6235420.1"/>
    </source>
</evidence>
<dbReference type="Pfam" id="PF02646">
    <property type="entry name" value="RmuC"/>
    <property type="match status" value="1"/>
</dbReference>
<organism evidence="7 8">
    <name type="scientific">Pseudomonas oryzihabitans</name>
    <dbReference type="NCBI Taxonomy" id="47885"/>
    <lineage>
        <taxon>Bacteria</taxon>
        <taxon>Pseudomonadati</taxon>
        <taxon>Pseudomonadota</taxon>
        <taxon>Gammaproteobacteria</taxon>
        <taxon>Pseudomonadales</taxon>
        <taxon>Pseudomonadaceae</taxon>
        <taxon>Pseudomonas</taxon>
    </lineage>
</organism>
<name>A0AAJ2BN62_9PSED</name>
<sequence>MTSLPFASLVLPLLLLAGWAGSAVWLTGRQRYLQQQLDSAAERYDMLRDDLQRAELANGRQVVELGAERERTATLQRQLEANRELEAELRQQTRQAQLQAAEQHALAEATRAQLQGIQEQLAELRERQHREQQLHAEVQERHARLAEEHATLKTTLEQKEQHFQEQHLLLRESREQLKLEFEQLAGRIFEAKGQAFAQHSQQSLDALLRPFREQIEGFRAKVEDIHHKDVQQQAALGQQLLDLKELNRQITQEAHDLATALRGQKKAQGNWGELILENVLERSGLREGRDFVRERSFTTETGRRRPDVLVHLPQKKHLVVDAKVSLNAYTRYVNSEDEGERRLALGEHVRAVGERIRELADREYFSLPGLNSPEMVFLFIPIESAFVEALKADESLFQRAIEQNVLVATPTTLLTSLNIVRQLWRFEDQNRHTAELADRAGKVYDKLRTFLGSMDGIGKSLEKAGEAYRKACGQLVGGPGNLVKQVADFKELARGGTHRAGWPVDRARGTGTQRGGAGRPQLTSGWAVEKRPLAGGGRSAGREANLSGARGWRER</sequence>
<dbReference type="PANTHER" id="PTHR30563">
    <property type="entry name" value="DNA RECOMBINATION PROTEIN RMUC"/>
    <property type="match status" value="1"/>
</dbReference>
<accession>A0AAJ2BN62</accession>
<dbReference type="InterPro" id="IPR003798">
    <property type="entry name" value="DNA_recombination_RmuC"/>
</dbReference>
<dbReference type="RefSeq" id="WP_309760033.1">
    <property type="nucleotide sequence ID" value="NZ_JAVJAF010000001.1"/>
</dbReference>
<feature type="coiled-coil region" evidence="5">
    <location>
        <begin position="37"/>
        <end position="162"/>
    </location>
</feature>
<keyword evidence="3 5" id="KW-0175">Coiled coil</keyword>
<dbReference type="EMBL" id="JAVJAF010000001">
    <property type="protein sequence ID" value="MDR6235420.1"/>
    <property type="molecule type" value="Genomic_DNA"/>
</dbReference>
<evidence type="ECO:0000256" key="4">
    <source>
        <dbReference type="ARBA" id="ARBA00023172"/>
    </source>
</evidence>
<evidence type="ECO:0000256" key="5">
    <source>
        <dbReference type="SAM" id="Coils"/>
    </source>
</evidence>
<comment type="similarity">
    <text evidence="2">Belongs to the RmuC family.</text>
</comment>
<proteinExistence type="inferred from homology"/>
<evidence type="ECO:0000256" key="6">
    <source>
        <dbReference type="SAM" id="MobiDB-lite"/>
    </source>
</evidence>
<evidence type="ECO:0000256" key="1">
    <source>
        <dbReference type="ARBA" id="ARBA00003416"/>
    </source>
</evidence>